<dbReference type="GO" id="GO:0006094">
    <property type="term" value="P:gluconeogenesis"/>
    <property type="evidence" value="ECO:0007669"/>
    <property type="project" value="TreeGrafter"/>
</dbReference>
<proteinExistence type="inferred from homology"/>
<dbReference type="PROSITE" id="PS00111">
    <property type="entry name" value="PGLYCERATE_KINASE"/>
    <property type="match status" value="1"/>
</dbReference>
<evidence type="ECO:0000256" key="14">
    <source>
        <dbReference type="HAMAP-Rule" id="MF_00145"/>
    </source>
</evidence>
<keyword evidence="19" id="KW-1185">Reference proteome</keyword>
<dbReference type="AlphaFoldDB" id="A0A419SEZ2"/>
<dbReference type="PIRSF" id="PIRSF000724">
    <property type="entry name" value="Pgk"/>
    <property type="match status" value="1"/>
</dbReference>
<dbReference type="EC" id="2.7.2.3" evidence="6 14"/>
<dbReference type="PANTHER" id="PTHR11406">
    <property type="entry name" value="PHOSPHOGLYCERATE KINASE"/>
    <property type="match status" value="1"/>
</dbReference>
<feature type="binding site" evidence="14">
    <location>
        <position position="151"/>
    </location>
    <ligand>
        <name>substrate</name>
    </ligand>
</feature>
<evidence type="ECO:0000256" key="6">
    <source>
        <dbReference type="ARBA" id="ARBA00013061"/>
    </source>
</evidence>
<accession>A0A419SEZ2</accession>
<dbReference type="FunFam" id="3.40.50.1260:FF:000007">
    <property type="entry name" value="Phosphoglycerate kinase"/>
    <property type="match status" value="1"/>
</dbReference>
<evidence type="ECO:0000256" key="4">
    <source>
        <dbReference type="ARBA" id="ARBA00008982"/>
    </source>
</evidence>
<feature type="binding site" evidence="14">
    <location>
        <position position="36"/>
    </location>
    <ligand>
        <name>substrate</name>
    </ligand>
</feature>
<dbReference type="HAMAP" id="MF_00145">
    <property type="entry name" value="Phosphoglyc_kinase"/>
    <property type="match status" value="1"/>
</dbReference>
<evidence type="ECO:0000256" key="15">
    <source>
        <dbReference type="PIRSR" id="PIRSR000724-1"/>
    </source>
</evidence>
<reference evidence="18 19" key="1">
    <citation type="submission" date="2016-08" db="EMBL/GenBank/DDBJ databases">
        <title>Novel Firmicute Genomes.</title>
        <authorList>
            <person name="Poppleton D.I."/>
            <person name="Gribaldo S."/>
        </authorList>
    </citation>
    <scope>NUCLEOTIDE SEQUENCE [LARGE SCALE GENOMIC DNA]</scope>
    <source>
        <strain evidence="18 19">RAOx-1</strain>
    </source>
</reference>
<dbReference type="PANTHER" id="PTHR11406:SF23">
    <property type="entry name" value="PHOSPHOGLYCERATE KINASE 1, CHLOROPLASTIC-RELATED"/>
    <property type="match status" value="1"/>
</dbReference>
<evidence type="ECO:0000256" key="12">
    <source>
        <dbReference type="ARBA" id="ARBA00022840"/>
    </source>
</evidence>
<dbReference type="GO" id="GO:0005524">
    <property type="term" value="F:ATP binding"/>
    <property type="evidence" value="ECO:0007669"/>
    <property type="project" value="UniProtKB-KW"/>
</dbReference>
<comment type="similarity">
    <text evidence="4 14 17">Belongs to the phosphoglycerate kinase family.</text>
</comment>
<dbReference type="GO" id="GO:0043531">
    <property type="term" value="F:ADP binding"/>
    <property type="evidence" value="ECO:0007669"/>
    <property type="project" value="TreeGrafter"/>
</dbReference>
<keyword evidence="12 14" id="KW-0067">ATP-binding</keyword>
<dbReference type="RefSeq" id="WP_120190996.1">
    <property type="nucleotide sequence ID" value="NZ_MCHY01000011.1"/>
</dbReference>
<dbReference type="InterPro" id="IPR015824">
    <property type="entry name" value="Phosphoglycerate_kinase_N"/>
</dbReference>
<feature type="binding site" evidence="15">
    <location>
        <position position="118"/>
    </location>
    <ligand>
        <name>(2R)-3-phosphoglycerate</name>
        <dbReference type="ChEBI" id="CHEBI:58272"/>
    </ligand>
</feature>
<evidence type="ECO:0000256" key="17">
    <source>
        <dbReference type="RuleBase" id="RU000532"/>
    </source>
</evidence>
<evidence type="ECO:0000256" key="1">
    <source>
        <dbReference type="ARBA" id="ARBA00000642"/>
    </source>
</evidence>
<evidence type="ECO:0000256" key="2">
    <source>
        <dbReference type="ARBA" id="ARBA00004496"/>
    </source>
</evidence>
<feature type="binding site" evidence="14 15">
    <location>
        <begin position="59"/>
        <end position="62"/>
    </location>
    <ligand>
        <name>substrate</name>
    </ligand>
</feature>
<evidence type="ECO:0000256" key="3">
    <source>
        <dbReference type="ARBA" id="ARBA00004838"/>
    </source>
</evidence>
<feature type="binding site" evidence="14 16">
    <location>
        <position position="323"/>
    </location>
    <ligand>
        <name>ATP</name>
        <dbReference type="ChEBI" id="CHEBI:30616"/>
    </ligand>
</feature>
<evidence type="ECO:0000256" key="9">
    <source>
        <dbReference type="ARBA" id="ARBA00022679"/>
    </source>
</evidence>
<sequence length="393" mass="42075">MLKKTVRDVDVSGKKVFCRVDFNVPMNNGQITDDTRIRAALPTIQYLIEQGAKVILASHLGRPKGQINEGLRLTAVAKRLSDCLNKPVQKANEVIGEAVKKQVNELQNGDVLLLENVRFLPGEEQNDPQLARQFADLADLFVHDAFGAAHRAHASTEGIGHYLPAVSGFLMEKEIQFLGSALSHPTRPFTAIIGGAKVKDKIGVIESLLDKVDHLIIGGGLANTFIKALGHEIGASLLEEDKVSLAASFISQAKQKGVKFYIPTDVVVADRFADDAETQIVSVDAIPPGWQALDIGPDTAETYRQVIAASKTVVWNGPMGVFEMPTFMKGTEAIAQAMAEVNGTTIIGGGDSVAAVEKTGVAEKMSHISTGGGASLEYMEGKQLPGVTILQDK</sequence>
<gene>
    <name evidence="14" type="primary">pgk</name>
    <name evidence="18" type="ORF">BEP19_14355</name>
</gene>
<keyword evidence="13 14" id="KW-0324">Glycolysis</keyword>
<dbReference type="EMBL" id="MCHY01000011">
    <property type="protein sequence ID" value="RKD21882.1"/>
    <property type="molecule type" value="Genomic_DNA"/>
</dbReference>
<dbReference type="InterPro" id="IPR001576">
    <property type="entry name" value="Phosphoglycerate_kinase"/>
</dbReference>
<comment type="subunit">
    <text evidence="5 14">Monomer.</text>
</comment>
<evidence type="ECO:0000256" key="5">
    <source>
        <dbReference type="ARBA" id="ARBA00011245"/>
    </source>
</evidence>
<comment type="caution">
    <text evidence="18">The sequence shown here is derived from an EMBL/GenBank/DDBJ whole genome shotgun (WGS) entry which is preliminary data.</text>
</comment>
<evidence type="ECO:0000256" key="7">
    <source>
        <dbReference type="ARBA" id="ARBA00016471"/>
    </source>
</evidence>
<dbReference type="UniPathway" id="UPA00109">
    <property type="reaction ID" value="UER00185"/>
</dbReference>
<keyword evidence="9 14" id="KW-0808">Transferase</keyword>
<dbReference type="PRINTS" id="PR00477">
    <property type="entry name" value="PHGLYCKINASE"/>
</dbReference>
<dbReference type="FunFam" id="3.40.50.1260:FF:000002">
    <property type="entry name" value="Phosphoglycerate kinase"/>
    <property type="match status" value="1"/>
</dbReference>
<dbReference type="CDD" id="cd00318">
    <property type="entry name" value="Phosphoglycerate_kinase"/>
    <property type="match status" value="1"/>
</dbReference>
<feature type="binding site" evidence="14 16">
    <location>
        <begin position="349"/>
        <end position="352"/>
    </location>
    <ligand>
        <name>ATP</name>
        <dbReference type="ChEBI" id="CHEBI:30616"/>
    </ligand>
</feature>
<keyword evidence="10 14" id="KW-0547">Nucleotide-binding</keyword>
<keyword evidence="11 14" id="KW-0418">Kinase</keyword>
<feature type="binding site" evidence="14 16">
    <location>
        <position position="201"/>
    </location>
    <ligand>
        <name>ATP</name>
        <dbReference type="ChEBI" id="CHEBI:30616"/>
    </ligand>
</feature>
<dbReference type="GO" id="GO:0006096">
    <property type="term" value="P:glycolytic process"/>
    <property type="evidence" value="ECO:0007669"/>
    <property type="project" value="UniProtKB-UniRule"/>
</dbReference>
<feature type="binding site" evidence="15">
    <location>
        <position position="36"/>
    </location>
    <ligand>
        <name>(2R)-3-phosphoglycerate</name>
        <dbReference type="ChEBI" id="CHEBI:58272"/>
    </ligand>
</feature>
<comment type="catalytic activity">
    <reaction evidence="1 14 17">
        <text>(2R)-3-phosphoglycerate + ATP = (2R)-3-phospho-glyceroyl phosphate + ADP</text>
        <dbReference type="Rhea" id="RHEA:14801"/>
        <dbReference type="ChEBI" id="CHEBI:30616"/>
        <dbReference type="ChEBI" id="CHEBI:57604"/>
        <dbReference type="ChEBI" id="CHEBI:58272"/>
        <dbReference type="ChEBI" id="CHEBI:456216"/>
        <dbReference type="EC" id="2.7.2.3"/>
    </reaction>
</comment>
<evidence type="ECO:0000313" key="19">
    <source>
        <dbReference type="Proteomes" id="UP000284219"/>
    </source>
</evidence>
<comment type="caution">
    <text evidence="14">Lacks conserved residue(s) required for the propagation of feature annotation.</text>
</comment>
<dbReference type="Pfam" id="PF00162">
    <property type="entry name" value="PGK"/>
    <property type="match status" value="1"/>
</dbReference>
<dbReference type="Proteomes" id="UP000284219">
    <property type="component" value="Unassembled WGS sequence"/>
</dbReference>
<evidence type="ECO:0000256" key="10">
    <source>
        <dbReference type="ARBA" id="ARBA00022741"/>
    </source>
</evidence>
<keyword evidence="8 14" id="KW-0963">Cytoplasm</keyword>
<dbReference type="InterPro" id="IPR036043">
    <property type="entry name" value="Phosphoglycerate_kinase_sf"/>
</dbReference>
<evidence type="ECO:0000313" key="18">
    <source>
        <dbReference type="EMBL" id="RKD21882.1"/>
    </source>
</evidence>
<dbReference type="OrthoDB" id="9808460at2"/>
<name>A0A419SEZ2_9BACL</name>
<evidence type="ECO:0000256" key="16">
    <source>
        <dbReference type="PIRSR" id="PIRSR000724-2"/>
    </source>
</evidence>
<feature type="binding site" evidence="15">
    <location>
        <position position="151"/>
    </location>
    <ligand>
        <name>(2R)-3-phosphoglycerate</name>
        <dbReference type="ChEBI" id="CHEBI:58272"/>
    </ligand>
</feature>
<feature type="binding site" evidence="14">
    <location>
        <position position="118"/>
    </location>
    <ligand>
        <name>substrate</name>
    </ligand>
</feature>
<comment type="pathway">
    <text evidence="3 14">Carbohydrate degradation; glycolysis; pyruvate from D-glyceraldehyde 3-phosphate: step 2/5.</text>
</comment>
<feature type="binding site" evidence="14 15">
    <location>
        <begin position="21"/>
        <end position="23"/>
    </location>
    <ligand>
        <name>substrate</name>
    </ligand>
</feature>
<organism evidence="18 19">
    <name type="scientific">Ammoniphilus oxalaticus</name>
    <dbReference type="NCBI Taxonomy" id="66863"/>
    <lineage>
        <taxon>Bacteria</taxon>
        <taxon>Bacillati</taxon>
        <taxon>Bacillota</taxon>
        <taxon>Bacilli</taxon>
        <taxon>Bacillales</taxon>
        <taxon>Paenibacillaceae</taxon>
        <taxon>Aneurinibacillus group</taxon>
        <taxon>Ammoniphilus</taxon>
    </lineage>
</organism>
<dbReference type="InterPro" id="IPR015911">
    <property type="entry name" value="Phosphoglycerate_kinase_CS"/>
</dbReference>
<protein>
    <recommendedName>
        <fullName evidence="7 14">Phosphoglycerate kinase</fullName>
        <ecNumber evidence="6 14">2.7.2.3</ecNumber>
    </recommendedName>
</protein>
<evidence type="ECO:0000256" key="13">
    <source>
        <dbReference type="ARBA" id="ARBA00023152"/>
    </source>
</evidence>
<dbReference type="GO" id="GO:0004618">
    <property type="term" value="F:phosphoglycerate kinase activity"/>
    <property type="evidence" value="ECO:0007669"/>
    <property type="project" value="UniProtKB-UniRule"/>
</dbReference>
<evidence type="ECO:0000256" key="8">
    <source>
        <dbReference type="ARBA" id="ARBA00022490"/>
    </source>
</evidence>
<dbReference type="GO" id="GO:0005829">
    <property type="term" value="C:cytosol"/>
    <property type="evidence" value="ECO:0007669"/>
    <property type="project" value="TreeGrafter"/>
</dbReference>
<dbReference type="Gene3D" id="3.40.50.1260">
    <property type="entry name" value="Phosphoglycerate kinase, N-terminal domain"/>
    <property type="match status" value="2"/>
</dbReference>
<evidence type="ECO:0000256" key="11">
    <source>
        <dbReference type="ARBA" id="ARBA00022777"/>
    </source>
</evidence>
<dbReference type="SUPFAM" id="SSF53748">
    <property type="entry name" value="Phosphoglycerate kinase"/>
    <property type="match status" value="1"/>
</dbReference>
<comment type="subcellular location">
    <subcellularLocation>
        <location evidence="2 14">Cytoplasm</location>
    </subcellularLocation>
</comment>